<dbReference type="Proteomes" id="UP001530400">
    <property type="component" value="Unassembled WGS sequence"/>
</dbReference>
<keyword evidence="2" id="KW-1185">Reference proteome</keyword>
<gene>
    <name evidence="1" type="ORF">ACHAWO_012453</name>
</gene>
<organism evidence="1 2">
    <name type="scientific">Cyclotella atomus</name>
    <dbReference type="NCBI Taxonomy" id="382360"/>
    <lineage>
        <taxon>Eukaryota</taxon>
        <taxon>Sar</taxon>
        <taxon>Stramenopiles</taxon>
        <taxon>Ochrophyta</taxon>
        <taxon>Bacillariophyta</taxon>
        <taxon>Coscinodiscophyceae</taxon>
        <taxon>Thalassiosirophycidae</taxon>
        <taxon>Stephanodiscales</taxon>
        <taxon>Stephanodiscaceae</taxon>
        <taxon>Cyclotella</taxon>
    </lineage>
</organism>
<dbReference type="EMBL" id="JALLPJ020000683">
    <property type="protein sequence ID" value="KAL3785652.1"/>
    <property type="molecule type" value="Genomic_DNA"/>
</dbReference>
<protein>
    <submittedName>
        <fullName evidence="1">Uncharacterized protein</fullName>
    </submittedName>
</protein>
<sequence>MSFAMESGAFLQCCCWRPPGSGSGGGLATPAQSTDPLSSSIHGLLQQDIATLAPFDPNNDTEVLPAHPNDNPSTVASYTQNYLYQKHLSKVIASEVCAQPTEFDGHNGYDSHLSATGADSPDAIILDLGIWMDVHLNLEEKHLTQHPQEYSYEDGKIDCIEKVLGNERISNIQLGTRRMAKDDVI</sequence>
<comment type="caution">
    <text evidence="1">The sequence shown here is derived from an EMBL/GenBank/DDBJ whole genome shotgun (WGS) entry which is preliminary data.</text>
</comment>
<evidence type="ECO:0000313" key="1">
    <source>
        <dbReference type="EMBL" id="KAL3785652.1"/>
    </source>
</evidence>
<dbReference type="AlphaFoldDB" id="A0ABD3PCI5"/>
<name>A0ABD3PCI5_9STRA</name>
<accession>A0ABD3PCI5</accession>
<reference evidence="1 2" key="1">
    <citation type="submission" date="2024-10" db="EMBL/GenBank/DDBJ databases">
        <title>Updated reference genomes for cyclostephanoid diatoms.</title>
        <authorList>
            <person name="Roberts W.R."/>
            <person name="Alverson A.J."/>
        </authorList>
    </citation>
    <scope>NUCLEOTIDE SEQUENCE [LARGE SCALE GENOMIC DNA]</scope>
    <source>
        <strain evidence="1 2">AJA010-31</strain>
    </source>
</reference>
<proteinExistence type="predicted"/>
<evidence type="ECO:0000313" key="2">
    <source>
        <dbReference type="Proteomes" id="UP001530400"/>
    </source>
</evidence>